<dbReference type="SUPFAM" id="SSF56399">
    <property type="entry name" value="ADP-ribosylation"/>
    <property type="match status" value="1"/>
</dbReference>
<keyword evidence="9" id="KW-1185">Reference proteome</keyword>
<protein>
    <recommendedName>
        <fullName evidence="10">Poly [ADP-ribose] polymerase</fullName>
    </recommendedName>
</protein>
<accession>A0A5J5BDP5</accession>
<name>A0A5J5BDP5_9ASTE</name>
<dbReference type="InterPro" id="IPR044964">
    <property type="entry name" value="RCD1/SRO1-5"/>
</dbReference>
<dbReference type="Pfam" id="PF12174">
    <property type="entry name" value="RST"/>
    <property type="match status" value="1"/>
</dbReference>
<dbReference type="AlphaFoldDB" id="A0A5J5BDP5"/>
<feature type="domain" description="RST" evidence="7">
    <location>
        <begin position="284"/>
        <end position="355"/>
    </location>
</feature>
<evidence type="ECO:0000256" key="1">
    <source>
        <dbReference type="ARBA" id="ARBA00004123"/>
    </source>
</evidence>
<comment type="subcellular location">
    <subcellularLocation>
        <location evidence="1">Nucleus</location>
    </subcellularLocation>
</comment>
<feature type="compositionally biased region" description="Polar residues" evidence="5">
    <location>
        <begin position="37"/>
        <end position="54"/>
    </location>
</feature>
<dbReference type="GO" id="GO:0005634">
    <property type="term" value="C:nucleus"/>
    <property type="evidence" value="ECO:0007669"/>
    <property type="project" value="UniProtKB-SubCell"/>
</dbReference>
<evidence type="ECO:0000259" key="6">
    <source>
        <dbReference type="PROSITE" id="PS51059"/>
    </source>
</evidence>
<evidence type="ECO:0000256" key="4">
    <source>
        <dbReference type="ARBA" id="ARBA00023242"/>
    </source>
</evidence>
<dbReference type="PANTHER" id="PTHR32263:SF12">
    <property type="entry name" value="INACTIVE POLY [ADP-RIBOSE] POLYMERASE SRO4-RELATED"/>
    <property type="match status" value="1"/>
</dbReference>
<organism evidence="8 9">
    <name type="scientific">Nyssa sinensis</name>
    <dbReference type="NCBI Taxonomy" id="561372"/>
    <lineage>
        <taxon>Eukaryota</taxon>
        <taxon>Viridiplantae</taxon>
        <taxon>Streptophyta</taxon>
        <taxon>Embryophyta</taxon>
        <taxon>Tracheophyta</taxon>
        <taxon>Spermatophyta</taxon>
        <taxon>Magnoliopsida</taxon>
        <taxon>eudicotyledons</taxon>
        <taxon>Gunneridae</taxon>
        <taxon>Pentapetalae</taxon>
        <taxon>asterids</taxon>
        <taxon>Cornales</taxon>
        <taxon>Nyssaceae</taxon>
        <taxon>Nyssa</taxon>
    </lineage>
</organism>
<feature type="domain" description="PARP catalytic" evidence="6">
    <location>
        <begin position="70"/>
        <end position="289"/>
    </location>
</feature>
<evidence type="ECO:0000256" key="2">
    <source>
        <dbReference type="ARBA" id="ARBA00022473"/>
    </source>
</evidence>
<evidence type="ECO:0008006" key="10">
    <source>
        <dbReference type="Google" id="ProtNLM"/>
    </source>
</evidence>
<dbReference type="GO" id="GO:0003950">
    <property type="term" value="F:NAD+ poly-ADP-ribosyltransferase activity"/>
    <property type="evidence" value="ECO:0007669"/>
    <property type="project" value="InterPro"/>
</dbReference>
<dbReference type="EMBL" id="CM018036">
    <property type="protein sequence ID" value="KAA8540819.1"/>
    <property type="molecule type" value="Genomic_DNA"/>
</dbReference>
<dbReference type="PANTHER" id="PTHR32263">
    <property type="entry name" value="INACTIVE POLY [ADP-RIBOSE] POLYMERASE SRO4-RELATED"/>
    <property type="match status" value="1"/>
</dbReference>
<evidence type="ECO:0000313" key="8">
    <source>
        <dbReference type="EMBL" id="KAA8540819.1"/>
    </source>
</evidence>
<dbReference type="PROSITE" id="PS51879">
    <property type="entry name" value="RST"/>
    <property type="match status" value="1"/>
</dbReference>
<feature type="region of interest" description="Disordered" evidence="5">
    <location>
        <begin position="37"/>
        <end position="70"/>
    </location>
</feature>
<dbReference type="Gene3D" id="3.90.228.10">
    <property type="match status" value="1"/>
</dbReference>
<dbReference type="InterPro" id="IPR022003">
    <property type="entry name" value="RST"/>
</dbReference>
<keyword evidence="4" id="KW-0539">Nucleus</keyword>
<proteinExistence type="predicted"/>
<dbReference type="OrthoDB" id="6133115at2759"/>
<gene>
    <name evidence="8" type="ORF">F0562_024782</name>
</gene>
<evidence type="ECO:0000313" key="9">
    <source>
        <dbReference type="Proteomes" id="UP000325577"/>
    </source>
</evidence>
<reference evidence="8 9" key="1">
    <citation type="submission" date="2019-09" db="EMBL/GenBank/DDBJ databases">
        <title>A chromosome-level genome assembly of the Chinese tupelo Nyssa sinensis.</title>
        <authorList>
            <person name="Yang X."/>
            <person name="Kang M."/>
            <person name="Yang Y."/>
            <person name="Xiong H."/>
            <person name="Wang M."/>
            <person name="Zhang Z."/>
            <person name="Wang Z."/>
            <person name="Wu H."/>
            <person name="Ma T."/>
            <person name="Liu J."/>
            <person name="Xi Z."/>
        </authorList>
    </citation>
    <scope>NUCLEOTIDE SEQUENCE [LARGE SCALE GENOMIC DNA]</scope>
    <source>
        <strain evidence="8">J267</strain>
        <tissue evidence="8">Leaf</tissue>
    </source>
</reference>
<keyword evidence="3" id="KW-0346">Stress response</keyword>
<dbReference type="Proteomes" id="UP000325577">
    <property type="component" value="Linkage Group LG13"/>
</dbReference>
<keyword evidence="2" id="KW-0217">Developmental protein</keyword>
<evidence type="ECO:0000259" key="7">
    <source>
        <dbReference type="PROSITE" id="PS51879"/>
    </source>
</evidence>
<evidence type="ECO:0000256" key="3">
    <source>
        <dbReference type="ARBA" id="ARBA00023016"/>
    </source>
</evidence>
<dbReference type="InterPro" id="IPR012317">
    <property type="entry name" value="Poly(ADP-ribose)pol_cat_dom"/>
</dbReference>
<dbReference type="PROSITE" id="PS51059">
    <property type="entry name" value="PARP_CATALYTIC"/>
    <property type="match status" value="1"/>
</dbReference>
<evidence type="ECO:0000256" key="5">
    <source>
        <dbReference type="SAM" id="MobiDB-lite"/>
    </source>
</evidence>
<sequence>MENTIHQCRRVSALKENIGGYVNGFGGLVSDNISTNTLDDQSKQSGFGDSVSGTDQDREDPSDCESGISGPSRGKFQLFGDELIRVDEGNDVHGVITRRFISGMGFLAEHTSVVSIHRNSFSSFTGQARLQSFNIYSRAIEKKCGGHANVKYAWYGGSKDEIRNISSHGFGKSENNGSYGCGIYLSPDDSSLESVRSSIIDGDGLSHVLLCRVLLGKTEQVHPGTRQYHPSSEEFDSGVDNLSAPKKYIIWSSHMNTYILPEYIISFRAPSCVKGWQGNQDALRKPTSPWMPFLTLISVLSKYLPPRTISLISKYHNDHTEKKISRHELIRRLRQIVGDKLLTAVIKSFRHKQHQVSTDFHRTAVGTSASNGV</sequence>